<feature type="domain" description="Ferritin/DPS" evidence="3">
    <location>
        <begin position="24"/>
        <end position="160"/>
    </location>
</feature>
<dbReference type="GO" id="GO:0008199">
    <property type="term" value="F:ferric iron binding"/>
    <property type="evidence" value="ECO:0007669"/>
    <property type="project" value="InterPro"/>
</dbReference>
<proteinExistence type="inferred from homology"/>
<dbReference type="SUPFAM" id="SSF47240">
    <property type="entry name" value="Ferritin-like"/>
    <property type="match status" value="1"/>
</dbReference>
<dbReference type="AlphaFoldDB" id="A0A7L5BW79"/>
<keyword evidence="5" id="KW-1185">Reference proteome</keyword>
<dbReference type="RefSeq" id="WP_165097946.1">
    <property type="nucleotide sequence ID" value="NZ_CP049056.1"/>
</dbReference>
<evidence type="ECO:0000313" key="4">
    <source>
        <dbReference type="EMBL" id="QIE55691.1"/>
    </source>
</evidence>
<evidence type="ECO:0000256" key="2">
    <source>
        <dbReference type="RuleBase" id="RU003875"/>
    </source>
</evidence>
<dbReference type="PANTHER" id="PTHR42932:SF3">
    <property type="entry name" value="DNA PROTECTION DURING STARVATION PROTEIN"/>
    <property type="match status" value="1"/>
</dbReference>
<dbReference type="KEGG" id="hdh:G5B40_09675"/>
<dbReference type="PIRSF" id="PIRSF005900">
    <property type="entry name" value="Dps"/>
    <property type="match status" value="1"/>
</dbReference>
<protein>
    <submittedName>
        <fullName evidence="4">DNA starvation/stationary phase protection protein</fullName>
    </submittedName>
</protein>
<gene>
    <name evidence="4" type="ORF">G5B40_09675</name>
</gene>
<dbReference type="InterPro" id="IPR002177">
    <property type="entry name" value="DPS_DNA-bd"/>
</dbReference>
<dbReference type="InterPro" id="IPR008331">
    <property type="entry name" value="Ferritin_DPS_dom"/>
</dbReference>
<organism evidence="4 5">
    <name type="scientific">Pikeienuella piscinae</name>
    <dbReference type="NCBI Taxonomy" id="2748098"/>
    <lineage>
        <taxon>Bacteria</taxon>
        <taxon>Pseudomonadati</taxon>
        <taxon>Pseudomonadota</taxon>
        <taxon>Alphaproteobacteria</taxon>
        <taxon>Rhodobacterales</taxon>
        <taxon>Paracoccaceae</taxon>
        <taxon>Pikeienuella</taxon>
    </lineage>
</organism>
<dbReference type="Gene3D" id="1.20.1260.10">
    <property type="match status" value="1"/>
</dbReference>
<dbReference type="Proteomes" id="UP000503336">
    <property type="component" value="Chromosome"/>
</dbReference>
<dbReference type="PRINTS" id="PR01346">
    <property type="entry name" value="HELNAPAPROT"/>
</dbReference>
<accession>A0A7L5BW79</accession>
<dbReference type="EMBL" id="CP049056">
    <property type="protein sequence ID" value="QIE55691.1"/>
    <property type="molecule type" value="Genomic_DNA"/>
</dbReference>
<reference evidence="4 5" key="1">
    <citation type="submission" date="2020-02" db="EMBL/GenBank/DDBJ databases">
        <title>complete genome sequence of Rhodobacteraceae bacterium.</title>
        <authorList>
            <person name="Park J."/>
            <person name="Kim Y.-S."/>
            <person name="Kim K.-H."/>
        </authorList>
    </citation>
    <scope>NUCLEOTIDE SEQUENCE [LARGE SCALE GENOMIC DNA]</scope>
    <source>
        <strain evidence="4 5">RR4-56</strain>
    </source>
</reference>
<dbReference type="PANTHER" id="PTHR42932">
    <property type="entry name" value="GENERAL STRESS PROTEIN 20U"/>
    <property type="match status" value="1"/>
</dbReference>
<dbReference type="Pfam" id="PF00210">
    <property type="entry name" value="Ferritin"/>
    <property type="match status" value="1"/>
</dbReference>
<dbReference type="CDD" id="cd01043">
    <property type="entry name" value="DPS"/>
    <property type="match status" value="1"/>
</dbReference>
<dbReference type="InterPro" id="IPR009078">
    <property type="entry name" value="Ferritin-like_SF"/>
</dbReference>
<sequence length="162" mass="17491">MKKNAKKSSEPDTGFSDMAKIADGLADVLGDTYVLTIKTHACHWNVVGPQFYSIHKLTEDQYGDLFAAADELAERIRALGHFAPANMKALADHAAMSEGKESPDAEELVEGLVASHENISRRLHDLISVAEKGGDAVTADLATERAAFHEKAAWMLRAMVAG</sequence>
<dbReference type="InterPro" id="IPR012347">
    <property type="entry name" value="Ferritin-like"/>
</dbReference>
<name>A0A7L5BW79_9RHOB</name>
<evidence type="ECO:0000256" key="1">
    <source>
        <dbReference type="ARBA" id="ARBA00009497"/>
    </source>
</evidence>
<evidence type="ECO:0000259" key="3">
    <source>
        <dbReference type="Pfam" id="PF00210"/>
    </source>
</evidence>
<comment type="similarity">
    <text evidence="1 2">Belongs to the Dps family.</text>
</comment>
<evidence type="ECO:0000313" key="5">
    <source>
        <dbReference type="Proteomes" id="UP000503336"/>
    </source>
</evidence>